<dbReference type="Pfam" id="PF00258">
    <property type="entry name" value="Flavodoxin_1"/>
    <property type="match status" value="1"/>
</dbReference>
<feature type="domain" description="Flavodoxin-like" evidence="2">
    <location>
        <begin position="258"/>
        <end position="398"/>
    </location>
</feature>
<proteinExistence type="inferred from homology"/>
<dbReference type="InterPro" id="IPR036866">
    <property type="entry name" value="RibonucZ/Hydroxyglut_hydro"/>
</dbReference>
<dbReference type="InterPro" id="IPR008254">
    <property type="entry name" value="Flavodoxin/NO_synth"/>
</dbReference>
<dbReference type="OrthoDB" id="9807946at2"/>
<dbReference type="SUPFAM" id="SSF56281">
    <property type="entry name" value="Metallo-hydrolase/oxidoreductase"/>
    <property type="match status" value="1"/>
</dbReference>
<dbReference type="SMART" id="SM00849">
    <property type="entry name" value="Lactamase_B"/>
    <property type="match status" value="1"/>
</dbReference>
<reference evidence="3 4" key="1">
    <citation type="submission" date="2012-01" db="EMBL/GenBank/DDBJ databases">
        <title>Complete sequence of chromosome of Clostridium pasteurianum BC1.</title>
        <authorList>
            <consortium name="US DOE Joint Genome Institute"/>
            <person name="Lucas S."/>
            <person name="Han J."/>
            <person name="Lapidus A."/>
            <person name="Cheng J.-F."/>
            <person name="Goodwin L."/>
            <person name="Pitluck S."/>
            <person name="Peters L."/>
            <person name="Mikhailova N."/>
            <person name="Teshima H."/>
            <person name="Detter J.C."/>
            <person name="Han C."/>
            <person name="Tapia R."/>
            <person name="Land M."/>
            <person name="Hauser L."/>
            <person name="Kyrpides N."/>
            <person name="Ivanova N."/>
            <person name="Pagani I."/>
            <person name="Dunn J."/>
            <person name="Taghavi S."/>
            <person name="Francis A."/>
            <person name="van der Lelie D."/>
            <person name="Woyke T."/>
        </authorList>
    </citation>
    <scope>NUCLEOTIDE SEQUENCE [LARGE SCALE GENOMIC DNA]</scope>
    <source>
        <strain evidence="3 4">BC1</strain>
    </source>
</reference>
<dbReference type="PROSITE" id="PS50902">
    <property type="entry name" value="FLAVODOXIN_LIKE"/>
    <property type="match status" value="1"/>
</dbReference>
<dbReference type="AlphaFoldDB" id="R4K7L2"/>
<dbReference type="InterPro" id="IPR029039">
    <property type="entry name" value="Flavoprotein-like_sf"/>
</dbReference>
<dbReference type="GO" id="GO:0016651">
    <property type="term" value="F:oxidoreductase activity, acting on NAD(P)H"/>
    <property type="evidence" value="ECO:0007669"/>
    <property type="project" value="UniProtKB-ARBA"/>
</dbReference>
<dbReference type="PANTHER" id="PTHR43717">
    <property type="entry name" value="ANAEROBIC NITRIC OXIDE REDUCTASE FLAVORUBREDOXIN"/>
    <property type="match status" value="1"/>
</dbReference>
<dbReference type="GO" id="GO:0009055">
    <property type="term" value="F:electron transfer activity"/>
    <property type="evidence" value="ECO:0007669"/>
    <property type="project" value="InterPro"/>
</dbReference>
<dbReference type="KEGG" id="cpas:Clopa_3747"/>
<dbReference type="EMBL" id="CP003261">
    <property type="protein sequence ID" value="AGK98523.1"/>
    <property type="molecule type" value="Genomic_DNA"/>
</dbReference>
<dbReference type="InterPro" id="IPR045761">
    <property type="entry name" value="ODP_dom"/>
</dbReference>
<organism evidence="3 4">
    <name type="scientific">Clostridium pasteurianum BC1</name>
    <dbReference type="NCBI Taxonomy" id="86416"/>
    <lineage>
        <taxon>Bacteria</taxon>
        <taxon>Bacillati</taxon>
        <taxon>Bacillota</taxon>
        <taxon>Clostridia</taxon>
        <taxon>Eubacteriales</taxon>
        <taxon>Clostridiaceae</taxon>
        <taxon>Clostridium</taxon>
    </lineage>
</organism>
<dbReference type="CDD" id="cd07709">
    <property type="entry name" value="flavodiiron_proteins_MBL-fold"/>
    <property type="match status" value="1"/>
</dbReference>
<dbReference type="STRING" id="86416.Clopa_3747"/>
<protein>
    <submittedName>
        <fullName evidence="3">Putative flavoprotein</fullName>
    </submittedName>
</protein>
<evidence type="ECO:0000256" key="1">
    <source>
        <dbReference type="ARBA" id="ARBA00007121"/>
    </source>
</evidence>
<dbReference type="SUPFAM" id="SSF52218">
    <property type="entry name" value="Flavoproteins"/>
    <property type="match status" value="1"/>
</dbReference>
<sequence>MHSVQEISPQIFWVGGSDRRLELFENMFPLPNGVSYNSYLISDDKTVLLDTVDSSITKLFIENIKHVLAGRKLDYLVVNHIEPDHGANIEEIIRLYPEVKIIASKTTFKFFDQYFNIDISSNSIVIEKEGTEILLGNHTLSFYFAPMVHWPEVMVTYEKSQGILFSADAFGSFGALAGNIFADETDFENVFLDEARRYYTNIVGKYGRQVQSALKKLSKLEINMICSVHGPIWHKKDIPYILDKYNYWSLYKPEKKGVVFAYGSMYGNTENVMNALANKLAQKGIKDIRMYDVSKTHPSYIISDLWKYSHMVIGAPTYNLNLYYPMHTLLHELTALGFKNRKVSIIGNHTWASAAVKEMKALIGNMPNIEIIGEPIDTTSTLKAEQENKLDKLADDIYKSLNEL</sequence>
<dbReference type="InterPro" id="IPR001279">
    <property type="entry name" value="Metallo-B-lactamas"/>
</dbReference>
<dbReference type="PANTHER" id="PTHR43717:SF1">
    <property type="entry name" value="ANAEROBIC NITRIC OXIDE REDUCTASE FLAVORUBREDOXIN"/>
    <property type="match status" value="1"/>
</dbReference>
<evidence type="ECO:0000313" key="4">
    <source>
        <dbReference type="Proteomes" id="UP000013523"/>
    </source>
</evidence>
<dbReference type="HOGENOM" id="CLU_017490_1_0_9"/>
<dbReference type="Gene3D" id="3.40.50.360">
    <property type="match status" value="1"/>
</dbReference>
<dbReference type="GO" id="GO:0010181">
    <property type="term" value="F:FMN binding"/>
    <property type="evidence" value="ECO:0007669"/>
    <property type="project" value="InterPro"/>
</dbReference>
<name>R4K7L2_CLOPA</name>
<dbReference type="PATRIC" id="fig|86416.3.peg.3745"/>
<dbReference type="PIRSF" id="PIRSF005243">
    <property type="entry name" value="ROO"/>
    <property type="match status" value="1"/>
</dbReference>
<evidence type="ECO:0000259" key="2">
    <source>
        <dbReference type="PROSITE" id="PS50902"/>
    </source>
</evidence>
<dbReference type="Pfam" id="PF19583">
    <property type="entry name" value="ODP"/>
    <property type="match status" value="1"/>
</dbReference>
<comment type="similarity">
    <text evidence="1">In the N-terminal section; belongs to the zinc metallo-hydrolase group 3 family.</text>
</comment>
<dbReference type="InterPro" id="IPR016440">
    <property type="entry name" value="Rubredoxin-O_OxRdtase"/>
</dbReference>
<dbReference type="GO" id="GO:0046872">
    <property type="term" value="F:metal ion binding"/>
    <property type="evidence" value="ECO:0007669"/>
    <property type="project" value="InterPro"/>
</dbReference>
<dbReference type="eggNOG" id="COG0426">
    <property type="taxonomic scope" value="Bacteria"/>
</dbReference>
<dbReference type="RefSeq" id="WP_015616806.1">
    <property type="nucleotide sequence ID" value="NC_021182.1"/>
</dbReference>
<dbReference type="Gene3D" id="3.60.15.10">
    <property type="entry name" value="Ribonuclease Z/Hydroxyacylglutathione hydrolase-like"/>
    <property type="match status" value="1"/>
</dbReference>
<keyword evidence="4" id="KW-1185">Reference proteome</keyword>
<gene>
    <name evidence="3" type="ORF">Clopa_3747</name>
</gene>
<dbReference type="Proteomes" id="UP000013523">
    <property type="component" value="Chromosome"/>
</dbReference>
<evidence type="ECO:0000313" key="3">
    <source>
        <dbReference type="EMBL" id="AGK98523.1"/>
    </source>
</evidence>
<accession>R4K7L2</accession>